<dbReference type="Gene3D" id="3.30.40.10">
    <property type="entry name" value="Zinc/RING finger domain, C3HC4 (zinc finger)"/>
    <property type="match status" value="1"/>
</dbReference>
<gene>
    <name evidence="8" type="ordered locus">Bathy13g01890</name>
</gene>
<dbReference type="PANTHER" id="PTHR21646:SF16">
    <property type="entry name" value="U4_U6.U5 TRI-SNRNP-ASSOCIATED PROTEIN 2"/>
    <property type="match status" value="1"/>
</dbReference>
<dbReference type="GO" id="GO:0004843">
    <property type="term" value="F:cysteine-type deubiquitinase activity"/>
    <property type="evidence" value="ECO:0007669"/>
    <property type="project" value="InterPro"/>
</dbReference>
<dbReference type="OrthoDB" id="10263353at2759"/>
<evidence type="ECO:0000313" key="9">
    <source>
        <dbReference type="Proteomes" id="UP000198341"/>
    </source>
</evidence>
<organism evidence="8 9">
    <name type="scientific">Bathycoccus prasinos</name>
    <dbReference type="NCBI Taxonomy" id="41875"/>
    <lineage>
        <taxon>Eukaryota</taxon>
        <taxon>Viridiplantae</taxon>
        <taxon>Chlorophyta</taxon>
        <taxon>Mamiellophyceae</taxon>
        <taxon>Mamiellales</taxon>
        <taxon>Bathycoccaceae</taxon>
        <taxon>Bathycoccus</taxon>
    </lineage>
</organism>
<dbReference type="SUPFAM" id="SSF54001">
    <property type="entry name" value="Cysteine proteinases"/>
    <property type="match status" value="1"/>
</dbReference>
<dbReference type="InterPro" id="IPR050185">
    <property type="entry name" value="Ub_carboxyl-term_hydrolase"/>
</dbReference>
<dbReference type="SMART" id="SM00290">
    <property type="entry name" value="ZnF_UBP"/>
    <property type="match status" value="1"/>
</dbReference>
<dbReference type="AlphaFoldDB" id="K8EMP0"/>
<evidence type="ECO:0000259" key="7">
    <source>
        <dbReference type="PROSITE" id="PS50271"/>
    </source>
</evidence>
<dbReference type="PANTHER" id="PTHR21646">
    <property type="entry name" value="UBIQUITIN CARBOXYL-TERMINAL HYDROLASE"/>
    <property type="match status" value="1"/>
</dbReference>
<dbReference type="eggNOG" id="KOG2026">
    <property type="taxonomic scope" value="Eukaryota"/>
</dbReference>
<evidence type="ECO:0000256" key="3">
    <source>
        <dbReference type="ARBA" id="ARBA00022833"/>
    </source>
</evidence>
<proteinExistence type="predicted"/>
<keyword evidence="1" id="KW-0479">Metal-binding</keyword>
<evidence type="ECO:0000256" key="2">
    <source>
        <dbReference type="ARBA" id="ARBA00022771"/>
    </source>
</evidence>
<dbReference type="Proteomes" id="UP000198341">
    <property type="component" value="Chromosome 13"/>
</dbReference>
<dbReference type="Gene3D" id="3.90.70.10">
    <property type="entry name" value="Cysteine proteinases"/>
    <property type="match status" value="1"/>
</dbReference>
<dbReference type="STRING" id="41875.K8EMP0"/>
<reference evidence="8 9" key="1">
    <citation type="submission" date="2011-10" db="EMBL/GenBank/DDBJ databases">
        <authorList>
            <person name="Genoscope - CEA"/>
        </authorList>
    </citation>
    <scope>NUCLEOTIDE SEQUENCE [LARGE SCALE GENOMIC DNA]</scope>
    <source>
        <strain evidence="8 9">RCC 1105</strain>
    </source>
</reference>
<dbReference type="InterPro" id="IPR001394">
    <property type="entry name" value="Peptidase_C19_UCH"/>
</dbReference>
<dbReference type="GO" id="GO:0016579">
    <property type="term" value="P:protein deubiquitination"/>
    <property type="evidence" value="ECO:0007669"/>
    <property type="project" value="InterPro"/>
</dbReference>
<evidence type="ECO:0000256" key="5">
    <source>
        <dbReference type="SAM" id="MobiDB-lite"/>
    </source>
</evidence>
<evidence type="ECO:0000313" key="8">
    <source>
        <dbReference type="EMBL" id="CCO19462.1"/>
    </source>
</evidence>
<dbReference type="SUPFAM" id="SSF57850">
    <property type="entry name" value="RING/U-box"/>
    <property type="match status" value="1"/>
</dbReference>
<dbReference type="GO" id="GO:0008270">
    <property type="term" value="F:zinc ion binding"/>
    <property type="evidence" value="ECO:0007669"/>
    <property type="project" value="UniProtKB-KW"/>
</dbReference>
<evidence type="ECO:0000259" key="6">
    <source>
        <dbReference type="PROSITE" id="PS50235"/>
    </source>
</evidence>
<dbReference type="EMBL" id="FO082266">
    <property type="protein sequence ID" value="CCO19462.1"/>
    <property type="molecule type" value="Genomic_DNA"/>
</dbReference>
<feature type="domain" description="UBP-type" evidence="7">
    <location>
        <begin position="88"/>
        <end position="186"/>
    </location>
</feature>
<feature type="domain" description="USP" evidence="6">
    <location>
        <begin position="211"/>
        <end position="489"/>
    </location>
</feature>
<dbReference type="InterPro" id="IPR028889">
    <property type="entry name" value="USP"/>
</dbReference>
<feature type="region of interest" description="Disordered" evidence="5">
    <location>
        <begin position="1"/>
        <end position="85"/>
    </location>
</feature>
<protein>
    <submittedName>
        <fullName evidence="8">U4/U6.U5 tri-snRNP-associated protein 2</fullName>
    </submittedName>
</protein>
<dbReference type="PROSITE" id="PS50235">
    <property type="entry name" value="USP_3"/>
    <property type="match status" value="1"/>
</dbReference>
<keyword evidence="3" id="KW-0862">Zinc</keyword>
<name>K8EMP0_9CHLO</name>
<dbReference type="RefSeq" id="XP_007509659.1">
    <property type="nucleotide sequence ID" value="XM_007509597.1"/>
</dbReference>
<feature type="compositionally biased region" description="Basic and acidic residues" evidence="5">
    <location>
        <begin position="68"/>
        <end position="79"/>
    </location>
</feature>
<evidence type="ECO:0000256" key="1">
    <source>
        <dbReference type="ARBA" id="ARBA00022723"/>
    </source>
</evidence>
<dbReference type="InterPro" id="IPR013083">
    <property type="entry name" value="Znf_RING/FYVE/PHD"/>
</dbReference>
<feature type="compositionally biased region" description="Acidic residues" evidence="5">
    <location>
        <begin position="26"/>
        <end position="38"/>
    </location>
</feature>
<dbReference type="InterPro" id="IPR001607">
    <property type="entry name" value="Znf_UBP"/>
</dbReference>
<dbReference type="PROSITE" id="PS50271">
    <property type="entry name" value="ZF_UBP"/>
    <property type="match status" value="1"/>
</dbReference>
<dbReference type="Pfam" id="PF02148">
    <property type="entry name" value="zf-UBP"/>
    <property type="match status" value="1"/>
</dbReference>
<dbReference type="GeneID" id="19012141"/>
<feature type="compositionally biased region" description="Low complexity" evidence="5">
    <location>
        <begin position="12"/>
        <end position="24"/>
    </location>
</feature>
<dbReference type="Pfam" id="PF00443">
    <property type="entry name" value="UCH"/>
    <property type="match status" value="1"/>
</dbReference>
<dbReference type="KEGG" id="bpg:Bathy13g01890"/>
<sequence>MPPKRKRGATVKAASSKAKSIKASGGDEDGDEDNAADDDTTHAGVGGPKKKKMKMKNDEQNQQPTPTTKEDETTTKTEHTCTPPPPPKTCPYLSFVNRPLLDFDFEKRCSVSFAKENCYCCLTCGHFFAGRGPKTPAYTHALERENHFVFMHLENGRAFCLPDNYEIFDASLEDVRKVLFPRFTSEEIKRLEKEAIWSKALDGTEYLVGVVGLNRVENAKGVNSIVQSLARVEKLRAHFLSASLIRSDGNNNNKNENDTLQSLCQRIWNKHNFRGHTSPDSFVRKLRKQIKLAHPEKLETDIDNLFNDPFATLRHFLTFVVPKKYVDELFRGELLMLNQKNKTQPFVFVPLKLPDAPLFRDVMEKNAIPQVALAELLKPFALKTAPEYLILAFVNRFSKNQFTKEVSKNPTIVTFPVKNLKIQASSAAGSNSNSNPFSYDLLANVDSAGKATVKHVDGNWYETNDLFVNEVLAQQVTLGETYVQIYKRVASP</sequence>
<accession>K8EMP0</accession>
<keyword evidence="2 4" id="KW-0863">Zinc-finger</keyword>
<keyword evidence="9" id="KW-1185">Reference proteome</keyword>
<dbReference type="InterPro" id="IPR038765">
    <property type="entry name" value="Papain-like_cys_pep_sf"/>
</dbReference>
<evidence type="ECO:0000256" key="4">
    <source>
        <dbReference type="PROSITE-ProRule" id="PRU00502"/>
    </source>
</evidence>